<evidence type="ECO:0000256" key="1">
    <source>
        <dbReference type="ARBA" id="ARBA00004370"/>
    </source>
</evidence>
<keyword evidence="2" id="KW-0121">Carboxypeptidase</keyword>
<gene>
    <name evidence="6" type="ORF">F8A88_06660</name>
</gene>
<feature type="domain" description="PASTA" evidence="5">
    <location>
        <begin position="592"/>
        <end position="658"/>
    </location>
</feature>
<comment type="caution">
    <text evidence="6">The sequence shown here is derived from an EMBL/GenBank/DDBJ whole genome shotgun (WGS) entry which is preliminary data.</text>
</comment>
<dbReference type="Pfam" id="PF03793">
    <property type="entry name" value="PASTA"/>
    <property type="match status" value="1"/>
</dbReference>
<dbReference type="RefSeq" id="WP_151150363.1">
    <property type="nucleotide sequence ID" value="NZ_WAIE01000002.1"/>
</dbReference>
<protein>
    <submittedName>
        <fullName evidence="6">PASTA domain-containing protein</fullName>
    </submittedName>
</protein>
<evidence type="ECO:0000313" key="7">
    <source>
        <dbReference type="Proteomes" id="UP000438699"/>
    </source>
</evidence>
<feature type="transmembrane region" description="Helical" evidence="4">
    <location>
        <begin position="12"/>
        <end position="33"/>
    </location>
</feature>
<evidence type="ECO:0000256" key="3">
    <source>
        <dbReference type="ARBA" id="ARBA00023136"/>
    </source>
</evidence>
<dbReference type="InterPro" id="IPR005311">
    <property type="entry name" value="PBP_dimer"/>
</dbReference>
<dbReference type="Gene3D" id="3.30.450.330">
    <property type="match status" value="1"/>
</dbReference>
<sequence length="658" mass="71729">MTGKTKQGKKDLSKAKIILVMIFFGVALCALWVRAGWVQLHEGEWLEKMAARQNLAAEFESGERGRILDRNGKILATSVEAQSVYLRPMEAAKHKQAVIATLSSVLGISKSNLRKRLRSKRNFIWIKRQITDKQASALLKAKLPGVHLTTEYTRLYPNGHLAGQILGFVGVDGKGLEGIEKRFDKHMTPGKAKFVVQRDASGRRLYLDAQGREVNINGAPVQLTIDRHIQNAAEQALAGAVDEYHGKAGVVVVVEVQSGDILALANYPFFNPNIYRRTKASVRRNRAVTDIFEPGSTMKPLLIAAALQEKVVDPDKLYFCENGRWRVPGKTIRDHHPAAWLPVRKVLRYSSNIGSAKIGMDLGANKYHEYLTALGFGARTGINFPGESSGLVRPPEKWRKLDLAATSFGQSIGVTPLQMAQAFLCLANKGRKKRLNLILDPAAKRDAKDEKQPERIVDADVAQTVLSLMEEVVEMDGTGRKARIQGLTVAGKTGTAQKAVRGGYGDKYLASFVGLVPGDDPEYLVICMVDEPTKNDYGGTVAAPVVRSVMVDTLAYKGQLPDAAGEAMAEELAVASIPSEELAQTLAPAPHKTAGSTIPDLRGMALRRALEILVNKGIVPVLKGDGTTVSRQKPAAGRPWPEAGNTEGKKDVFVLWLS</sequence>
<accession>A0A6N6N2H2</accession>
<evidence type="ECO:0000259" key="5">
    <source>
        <dbReference type="PROSITE" id="PS51178"/>
    </source>
</evidence>
<keyword evidence="4" id="KW-1133">Transmembrane helix</keyword>
<keyword evidence="2" id="KW-0645">Protease</keyword>
<dbReference type="AlphaFoldDB" id="A0A6N6N2H2"/>
<proteinExistence type="predicted"/>
<keyword evidence="7" id="KW-1185">Reference proteome</keyword>
<dbReference type="PANTHER" id="PTHR30627:SF1">
    <property type="entry name" value="PEPTIDOGLYCAN D,D-TRANSPEPTIDASE FTSI"/>
    <property type="match status" value="1"/>
</dbReference>
<dbReference type="InterPro" id="IPR050515">
    <property type="entry name" value="Beta-lactam/transpept"/>
</dbReference>
<dbReference type="Gene3D" id="3.40.710.10">
    <property type="entry name" value="DD-peptidase/beta-lactamase superfamily"/>
    <property type="match status" value="1"/>
</dbReference>
<keyword evidence="3 4" id="KW-0472">Membrane</keyword>
<dbReference type="Pfam" id="PF03717">
    <property type="entry name" value="PBP_dimer"/>
    <property type="match status" value="1"/>
</dbReference>
<reference evidence="6 7" key="1">
    <citation type="journal article" date="2017" name="Int. J. Syst. Evol. Microbiol.">
        <title>Desulfovibrio senegalensis sp. nov., a mesophilic sulfate reducer isolated from marine sediment.</title>
        <authorList>
            <person name="Thioye A."/>
            <person name="Gam Z.B.A."/>
            <person name="Mbengue M."/>
            <person name="Cayol J.L."/>
            <person name="Joseph-Bartoli M."/>
            <person name="Toure-Kane C."/>
            <person name="Labat M."/>
        </authorList>
    </citation>
    <scope>NUCLEOTIDE SEQUENCE [LARGE SCALE GENOMIC DNA]</scope>
    <source>
        <strain evidence="6 7">DSM 101509</strain>
    </source>
</reference>
<keyword evidence="2" id="KW-0378">Hydrolase</keyword>
<dbReference type="SUPFAM" id="SSF56601">
    <property type="entry name" value="beta-lactamase/transpeptidase-like"/>
    <property type="match status" value="1"/>
</dbReference>
<dbReference type="InterPro" id="IPR005543">
    <property type="entry name" value="PASTA_dom"/>
</dbReference>
<comment type="subcellular location">
    <subcellularLocation>
        <location evidence="1">Membrane</location>
    </subcellularLocation>
</comment>
<dbReference type="SUPFAM" id="SSF54184">
    <property type="entry name" value="Penicillin-binding protein 2x (pbp-2x), c-terminal domain"/>
    <property type="match status" value="1"/>
</dbReference>
<dbReference type="PANTHER" id="PTHR30627">
    <property type="entry name" value="PEPTIDOGLYCAN D,D-TRANSPEPTIDASE"/>
    <property type="match status" value="1"/>
</dbReference>
<evidence type="ECO:0000256" key="2">
    <source>
        <dbReference type="ARBA" id="ARBA00022645"/>
    </source>
</evidence>
<dbReference type="GO" id="GO:0071555">
    <property type="term" value="P:cell wall organization"/>
    <property type="evidence" value="ECO:0007669"/>
    <property type="project" value="TreeGrafter"/>
</dbReference>
<dbReference type="GO" id="GO:0005886">
    <property type="term" value="C:plasma membrane"/>
    <property type="evidence" value="ECO:0007669"/>
    <property type="project" value="TreeGrafter"/>
</dbReference>
<dbReference type="InterPro" id="IPR012338">
    <property type="entry name" value="Beta-lactam/transpept-like"/>
</dbReference>
<dbReference type="Gene3D" id="3.90.1310.10">
    <property type="entry name" value="Penicillin-binding protein 2a (Domain 2)"/>
    <property type="match status" value="1"/>
</dbReference>
<evidence type="ECO:0000256" key="4">
    <source>
        <dbReference type="SAM" id="Phobius"/>
    </source>
</evidence>
<dbReference type="GO" id="GO:0004180">
    <property type="term" value="F:carboxypeptidase activity"/>
    <property type="evidence" value="ECO:0007669"/>
    <property type="project" value="UniProtKB-KW"/>
</dbReference>
<evidence type="ECO:0000313" key="6">
    <source>
        <dbReference type="EMBL" id="KAB1442141.1"/>
    </source>
</evidence>
<dbReference type="GO" id="GO:0008658">
    <property type="term" value="F:penicillin binding"/>
    <property type="evidence" value="ECO:0007669"/>
    <property type="project" value="InterPro"/>
</dbReference>
<dbReference type="OrthoDB" id="9789078at2"/>
<dbReference type="SUPFAM" id="SSF56519">
    <property type="entry name" value="Penicillin binding protein dimerisation domain"/>
    <property type="match status" value="1"/>
</dbReference>
<dbReference type="PROSITE" id="PS51178">
    <property type="entry name" value="PASTA"/>
    <property type="match status" value="1"/>
</dbReference>
<dbReference type="EMBL" id="WAIE01000002">
    <property type="protein sequence ID" value="KAB1442141.1"/>
    <property type="molecule type" value="Genomic_DNA"/>
</dbReference>
<dbReference type="InterPro" id="IPR036138">
    <property type="entry name" value="PBP_dimer_sf"/>
</dbReference>
<dbReference type="Pfam" id="PF00905">
    <property type="entry name" value="Transpeptidase"/>
    <property type="match status" value="1"/>
</dbReference>
<dbReference type="Proteomes" id="UP000438699">
    <property type="component" value="Unassembled WGS sequence"/>
</dbReference>
<organism evidence="6 7">
    <name type="scientific">Pseudodesulfovibrio senegalensis</name>
    <dbReference type="NCBI Taxonomy" id="1721087"/>
    <lineage>
        <taxon>Bacteria</taxon>
        <taxon>Pseudomonadati</taxon>
        <taxon>Thermodesulfobacteriota</taxon>
        <taxon>Desulfovibrionia</taxon>
        <taxon>Desulfovibrionales</taxon>
        <taxon>Desulfovibrionaceae</taxon>
    </lineage>
</organism>
<name>A0A6N6N2H2_9BACT</name>
<keyword evidence="4" id="KW-0812">Transmembrane</keyword>
<dbReference type="InterPro" id="IPR001460">
    <property type="entry name" value="PCN-bd_Tpept"/>
</dbReference>